<feature type="transmembrane region" description="Helical" evidence="7">
    <location>
        <begin position="316"/>
        <end position="336"/>
    </location>
</feature>
<dbReference type="AlphaFoldDB" id="M8D4F6"/>
<name>M8D4F6_9BACL</name>
<gene>
    <name evidence="8" type="ORF">I532_19522</name>
</gene>
<keyword evidence="6 7" id="KW-0472">Membrane</keyword>
<evidence type="ECO:0000313" key="8">
    <source>
        <dbReference type="EMBL" id="EMT51139.1"/>
    </source>
</evidence>
<evidence type="ECO:0000256" key="3">
    <source>
        <dbReference type="ARBA" id="ARBA00022448"/>
    </source>
</evidence>
<comment type="similarity">
    <text evidence="2">Belongs to the nucleobase:cation symporter-2 (NCS2) (TC 2.A.40) family.</text>
</comment>
<evidence type="ECO:0000313" key="9">
    <source>
        <dbReference type="Proteomes" id="UP000012081"/>
    </source>
</evidence>
<comment type="subcellular location">
    <subcellularLocation>
        <location evidence="1">Membrane</location>
        <topology evidence="1">Multi-pass membrane protein</topology>
    </subcellularLocation>
</comment>
<dbReference type="Proteomes" id="UP000012081">
    <property type="component" value="Unassembled WGS sequence"/>
</dbReference>
<keyword evidence="3" id="KW-0813">Transport</keyword>
<keyword evidence="9" id="KW-1185">Reference proteome</keyword>
<evidence type="ECO:0000256" key="1">
    <source>
        <dbReference type="ARBA" id="ARBA00004141"/>
    </source>
</evidence>
<dbReference type="InterPro" id="IPR006043">
    <property type="entry name" value="NCS2"/>
</dbReference>
<dbReference type="RefSeq" id="WP_003390328.1">
    <property type="nucleotide sequence ID" value="NZ_APBN01000010.1"/>
</dbReference>
<evidence type="ECO:0000256" key="6">
    <source>
        <dbReference type="ARBA" id="ARBA00023136"/>
    </source>
</evidence>
<feature type="transmembrane region" description="Helical" evidence="7">
    <location>
        <begin position="236"/>
        <end position="257"/>
    </location>
</feature>
<feature type="transmembrane region" description="Helical" evidence="7">
    <location>
        <begin position="278"/>
        <end position="296"/>
    </location>
</feature>
<evidence type="ECO:0000256" key="5">
    <source>
        <dbReference type="ARBA" id="ARBA00022989"/>
    </source>
</evidence>
<feature type="transmembrane region" description="Helical" evidence="7">
    <location>
        <begin position="367"/>
        <end position="387"/>
    </location>
</feature>
<comment type="caution">
    <text evidence="8">The sequence shown here is derived from an EMBL/GenBank/DDBJ whole genome shotgun (WGS) entry which is preliminary data.</text>
</comment>
<keyword evidence="4 7" id="KW-0812">Transmembrane</keyword>
<dbReference type="OrthoDB" id="5597247at2"/>
<evidence type="ECO:0000256" key="2">
    <source>
        <dbReference type="ARBA" id="ARBA00008821"/>
    </source>
</evidence>
<proteinExistence type="inferred from homology"/>
<keyword evidence="5 7" id="KW-1133">Transmembrane helix</keyword>
<feature type="transmembrane region" description="Helical" evidence="7">
    <location>
        <begin position="164"/>
        <end position="182"/>
    </location>
</feature>
<feature type="transmembrane region" description="Helical" evidence="7">
    <location>
        <begin position="399"/>
        <end position="419"/>
    </location>
</feature>
<dbReference type="STRING" id="1300222.I532_19522"/>
<dbReference type="Pfam" id="PF00860">
    <property type="entry name" value="Xan_ur_permease"/>
    <property type="match status" value="1"/>
</dbReference>
<dbReference type="GO" id="GO:0005886">
    <property type="term" value="C:plasma membrane"/>
    <property type="evidence" value="ECO:0007669"/>
    <property type="project" value="TreeGrafter"/>
</dbReference>
<feature type="transmembrane region" description="Helical" evidence="7">
    <location>
        <begin position="131"/>
        <end position="152"/>
    </location>
</feature>
<feature type="transmembrane region" description="Helical" evidence="7">
    <location>
        <begin position="343"/>
        <end position="361"/>
    </location>
</feature>
<dbReference type="PANTHER" id="PTHR42810">
    <property type="entry name" value="PURINE PERMEASE C1399.01C-RELATED"/>
    <property type="match status" value="1"/>
</dbReference>
<reference evidence="8 9" key="1">
    <citation type="submission" date="2013-03" db="EMBL/GenBank/DDBJ databases">
        <title>Assembly of a new bacterial strain Brevibacillus borstelensis AK1.</title>
        <authorList>
            <person name="Rajan I."/>
            <person name="PoliReddy D."/>
            <person name="Sugumar T."/>
            <person name="Rathinam K."/>
            <person name="Alqarawi S."/>
            <person name="Khalil A.B."/>
            <person name="Sivakumar N."/>
        </authorList>
    </citation>
    <scope>NUCLEOTIDE SEQUENCE [LARGE SCALE GENOMIC DNA]</scope>
    <source>
        <strain evidence="8 9">AK1</strain>
    </source>
</reference>
<protein>
    <submittedName>
        <fullName evidence="8">Uracil/xanthine transporter</fullName>
    </submittedName>
</protein>
<feature type="transmembrane region" description="Helical" evidence="7">
    <location>
        <begin position="189"/>
        <end position="206"/>
    </location>
</feature>
<evidence type="ECO:0000256" key="7">
    <source>
        <dbReference type="SAM" id="Phobius"/>
    </source>
</evidence>
<dbReference type="GO" id="GO:0042907">
    <property type="term" value="F:xanthine transmembrane transporter activity"/>
    <property type="evidence" value="ECO:0007669"/>
    <property type="project" value="TreeGrafter"/>
</dbReference>
<sequence>MLVKKKEAAVTLLSSVQWLFFIFANTVVVPITVGAAFQLSAEAIEATIRCSFLFTGIACILQGWIGHRYPILESHSGLMWGLILNMGLSASALGMDIHAVGGGIATGILLAGATIILLAVFNLLPLVQKIITPMVMSVYLFLLTFQLIFIFFKGMFITTAQGTVDIPVALFSIGVVVFVSVLKIKGKKGLGNFSILIGMVVGWAFYRMLFPSDLPTPSNTDVTFRMFPFGFPNLEYGIIAVSFFAGLLNLTNTFVSIQAAADIYKEQADNRQYRRSTLVTGIFALISAIFGLVPYTPFTSSIGFLQSTQLLNRKPFIISGIMFAFLGVIPPLSAFLGTMPLTVGNAVLLVAYLQLFGTALHTIKGTIFTSETIFRIAAPVLIGVSIMNVQPAFFGSLPVLLQPVISNGLIMGVFLSILMEKLVDWDKLLAKIEVKQEAGRS</sequence>
<feature type="transmembrane region" description="Helical" evidence="7">
    <location>
        <begin position="12"/>
        <end position="40"/>
    </location>
</feature>
<evidence type="ECO:0000256" key="4">
    <source>
        <dbReference type="ARBA" id="ARBA00022692"/>
    </source>
</evidence>
<organism evidence="8 9">
    <name type="scientific">Brevibacillus borstelensis AK1</name>
    <dbReference type="NCBI Taxonomy" id="1300222"/>
    <lineage>
        <taxon>Bacteria</taxon>
        <taxon>Bacillati</taxon>
        <taxon>Bacillota</taxon>
        <taxon>Bacilli</taxon>
        <taxon>Bacillales</taxon>
        <taxon>Paenibacillaceae</taxon>
        <taxon>Brevibacillus</taxon>
    </lineage>
</organism>
<dbReference type="PANTHER" id="PTHR42810:SF6">
    <property type="entry name" value="PURINE PERMEASE YBBY-RELATED"/>
    <property type="match status" value="1"/>
</dbReference>
<dbReference type="EMBL" id="APBN01000010">
    <property type="protein sequence ID" value="EMT51139.1"/>
    <property type="molecule type" value="Genomic_DNA"/>
</dbReference>
<feature type="transmembrane region" description="Helical" evidence="7">
    <location>
        <begin position="101"/>
        <end position="124"/>
    </location>
</feature>
<feature type="transmembrane region" description="Helical" evidence="7">
    <location>
        <begin position="46"/>
        <end position="65"/>
    </location>
</feature>
<dbReference type="NCBIfam" id="NF008502">
    <property type="entry name" value="PRK11412.1"/>
    <property type="match status" value="1"/>
</dbReference>
<accession>M8D4F6</accession>
<dbReference type="PATRIC" id="fig|1300222.3.peg.4099"/>
<dbReference type="NCBIfam" id="NF037981">
    <property type="entry name" value="NCS2_1"/>
    <property type="match status" value="1"/>
</dbReference>